<feature type="region of interest" description="Disordered" evidence="16">
    <location>
        <begin position="1"/>
        <end position="20"/>
    </location>
</feature>
<reference evidence="18" key="2">
    <citation type="submission" date="2025-09" db="UniProtKB">
        <authorList>
            <consortium name="Ensembl"/>
        </authorList>
    </citation>
    <scope>IDENTIFICATION</scope>
</reference>
<protein>
    <recommendedName>
        <fullName evidence="14">Alpha-adducin</fullName>
    </recommendedName>
    <alternativeName>
        <fullName evidence="15">Erythrocyte adducin subunit alpha</fullName>
    </alternativeName>
</protein>
<evidence type="ECO:0000256" key="15">
    <source>
        <dbReference type="ARBA" id="ARBA00076470"/>
    </source>
</evidence>
<dbReference type="GO" id="GO:0051015">
    <property type="term" value="F:actin filament binding"/>
    <property type="evidence" value="ECO:0007669"/>
    <property type="project" value="TreeGrafter"/>
</dbReference>
<evidence type="ECO:0000256" key="14">
    <source>
        <dbReference type="ARBA" id="ARBA00072931"/>
    </source>
</evidence>
<keyword evidence="11" id="KW-0206">Cytoskeleton</keyword>
<dbReference type="Pfam" id="PF00596">
    <property type="entry name" value="Aldolase_II"/>
    <property type="match status" value="1"/>
</dbReference>
<keyword evidence="4" id="KW-1003">Cell membrane</keyword>
<dbReference type="SUPFAM" id="SSF53639">
    <property type="entry name" value="AraD/HMP-PK domain-like"/>
    <property type="match status" value="1"/>
</dbReference>
<comment type="similarity">
    <text evidence="3">Belongs to the aldolase class II family. Adducin subfamily.</text>
</comment>
<evidence type="ECO:0000256" key="5">
    <source>
        <dbReference type="ARBA" id="ARBA00022490"/>
    </source>
</evidence>
<dbReference type="GO" id="GO:0005886">
    <property type="term" value="C:plasma membrane"/>
    <property type="evidence" value="ECO:0007669"/>
    <property type="project" value="UniProtKB-SubCell"/>
</dbReference>
<keyword evidence="6" id="KW-0597">Phosphoprotein</keyword>
<keyword evidence="19" id="KW-1185">Reference proteome</keyword>
<dbReference type="InterPro" id="IPR001303">
    <property type="entry name" value="Aldolase_II/adducin_N"/>
</dbReference>
<reference evidence="18" key="1">
    <citation type="submission" date="2025-08" db="UniProtKB">
        <authorList>
            <consortium name="Ensembl"/>
        </authorList>
    </citation>
    <scope>IDENTIFICATION</scope>
</reference>
<evidence type="ECO:0000256" key="12">
    <source>
        <dbReference type="ARBA" id="ARBA00055853"/>
    </source>
</evidence>
<proteinExistence type="inferred from homology"/>
<evidence type="ECO:0000256" key="9">
    <source>
        <dbReference type="ARBA" id="ARBA00023136"/>
    </source>
</evidence>
<evidence type="ECO:0000256" key="7">
    <source>
        <dbReference type="ARBA" id="ARBA00022860"/>
    </source>
</evidence>
<keyword evidence="9" id="KW-0472">Membrane</keyword>
<comment type="subcellular location">
    <subcellularLocation>
        <location evidence="2">Cell membrane</location>
        <topology evidence="2">Peripheral membrane protein</topology>
        <orientation evidence="2">Cytoplasmic side</orientation>
    </subcellularLocation>
    <subcellularLocation>
        <location evidence="1">Cytoplasm</location>
        <location evidence="1">Cytoskeleton</location>
    </subcellularLocation>
</comment>
<evidence type="ECO:0000256" key="16">
    <source>
        <dbReference type="SAM" id="MobiDB-lite"/>
    </source>
</evidence>
<sequence length="764" mass="84156">MNGDSGVGVVTSPPPTTAPHKERYFDRVDENNPDYLRERNMAPDLRQDFNMMEQKKRVSMILQSPAFCEELESMIQEQFKKGKNPTGLLALQQIADFMTTNVPNVYPAAPQGGMAALNMSLGMVTPVNDLRGSDSIAYEKGEKLLRCKLAAFYRLADLFGWSQLIYNHITARVNSEQEHFLIVPFGLLYSEVTASSLVKINIQGDVVDRGSTNLGVNQAGFTLHSAIYAARPDVKCIVHIHTPAGAAVSAMKCGLLPISPEALSLGEVAYHDYHGILVDDEEKVVIQKNLGPKSKVLILRNHGLVSVGETVEEAFYYIHNLVLACEIQVRTLASAGGPDNLVLLDPGKYKAKSRSPESPAGEGTVSHPKWQIGEQEFEALMRMLDNLGYRTGYPYRCPALREKSKKYSDVEIPASVTGYSFASDGESGICSPLRHSFQKQQREKTRWLNSGRGDDASEEGQNGSSPKSKTKWTKEDGHRTATSAVPNLFVPLNTNPKEVQEMRNKIREQNLQDIKTAGPQSQVLSGVVVDRSLVQDAPLSDCTESIEGLDLTEQAFSPAKSLSVRKGELVTASKAIIEKEYQPKVIVSTTGPNPFNKLTDRELEEYRKEVERKQKGPEEDGRQQKERSPPDPTSARTPPSTPIKIEEETQQDQTYKDDSDAATFKQTLPDLTPDEPSEALGFPPLGKEEGRCDDDVPKSQMESPAVENKESQSQPAEEPVTPTAEEGTAADAGSDESPGKSPSKKKKKFRTPSFLKKSKKKSDS</sequence>
<keyword evidence="10" id="KW-0009">Actin-binding</keyword>
<dbReference type="GO" id="GO:0007010">
    <property type="term" value="P:cytoskeleton organization"/>
    <property type="evidence" value="ECO:0007669"/>
    <property type="project" value="UniProtKB-ARBA"/>
</dbReference>
<dbReference type="InterPro" id="IPR051017">
    <property type="entry name" value="Aldolase-II_Adducin_sf"/>
</dbReference>
<comment type="subunit">
    <text evidence="13">Heterodimer of an alpha and a beta subunit or an alpha and a gamma subunit.</text>
</comment>
<dbReference type="GO" id="GO:0014069">
    <property type="term" value="C:postsynaptic density"/>
    <property type="evidence" value="ECO:0007669"/>
    <property type="project" value="TreeGrafter"/>
</dbReference>
<evidence type="ECO:0000256" key="6">
    <source>
        <dbReference type="ARBA" id="ARBA00022553"/>
    </source>
</evidence>
<evidence type="ECO:0000256" key="4">
    <source>
        <dbReference type="ARBA" id="ARBA00022475"/>
    </source>
</evidence>
<dbReference type="GO" id="GO:0005856">
    <property type="term" value="C:cytoskeleton"/>
    <property type="evidence" value="ECO:0007669"/>
    <property type="project" value="UniProtKB-SubCell"/>
</dbReference>
<dbReference type="GO" id="GO:0005516">
    <property type="term" value="F:calmodulin binding"/>
    <property type="evidence" value="ECO:0007669"/>
    <property type="project" value="UniProtKB-KW"/>
</dbReference>
<feature type="region of interest" description="Disordered" evidence="16">
    <location>
        <begin position="587"/>
        <end position="764"/>
    </location>
</feature>
<dbReference type="GO" id="GO:0005912">
    <property type="term" value="C:adherens junction"/>
    <property type="evidence" value="ECO:0007669"/>
    <property type="project" value="TreeGrafter"/>
</dbReference>
<dbReference type="CDD" id="cd00398">
    <property type="entry name" value="Aldolase_II"/>
    <property type="match status" value="1"/>
</dbReference>
<evidence type="ECO:0000313" key="18">
    <source>
        <dbReference type="Ensembl" id="ENSFTIP00000020730.1"/>
    </source>
</evidence>
<comment type="function">
    <text evidence="12">Membrane-cytoskeleton-associated protein that promotes the assembly of the spectrin-actin network. Binds to calmodulin.</text>
</comment>
<dbReference type="PANTHER" id="PTHR10672:SF4">
    <property type="entry name" value="ALPHA-ADDUCIN"/>
    <property type="match status" value="1"/>
</dbReference>
<dbReference type="Gene3D" id="3.40.225.10">
    <property type="entry name" value="Class II aldolase/adducin N-terminal domain"/>
    <property type="match status" value="1"/>
</dbReference>
<dbReference type="GO" id="GO:1903142">
    <property type="term" value="P:positive regulation of establishment of endothelial barrier"/>
    <property type="evidence" value="ECO:0007669"/>
    <property type="project" value="TreeGrafter"/>
</dbReference>
<keyword evidence="5" id="KW-0963">Cytoplasm</keyword>
<dbReference type="InterPro" id="IPR036409">
    <property type="entry name" value="Aldolase_II/adducin_N_sf"/>
</dbReference>
<feature type="compositionally biased region" description="Basic and acidic residues" evidence="16">
    <location>
        <begin position="686"/>
        <end position="697"/>
    </location>
</feature>
<evidence type="ECO:0000256" key="1">
    <source>
        <dbReference type="ARBA" id="ARBA00004245"/>
    </source>
</evidence>
<dbReference type="GO" id="GO:1903393">
    <property type="term" value="P:positive regulation of adherens junction organization"/>
    <property type="evidence" value="ECO:0007669"/>
    <property type="project" value="TreeGrafter"/>
</dbReference>
<dbReference type="Ensembl" id="ENSFTIT00000021598.1">
    <property type="protein sequence ID" value="ENSFTIP00000020730.1"/>
    <property type="gene ID" value="ENSFTIG00000012741.1"/>
</dbReference>
<evidence type="ECO:0000259" key="17">
    <source>
        <dbReference type="SMART" id="SM01007"/>
    </source>
</evidence>
<dbReference type="AlphaFoldDB" id="A0A8C4V1Y9"/>
<evidence type="ECO:0000313" key="19">
    <source>
        <dbReference type="Proteomes" id="UP000694562"/>
    </source>
</evidence>
<dbReference type="FunFam" id="3.40.225.10:FF:000002">
    <property type="entry name" value="alpha-adducin isoform X2"/>
    <property type="match status" value="1"/>
</dbReference>
<evidence type="ECO:0000256" key="11">
    <source>
        <dbReference type="ARBA" id="ARBA00023212"/>
    </source>
</evidence>
<feature type="compositionally biased region" description="Basic and acidic residues" evidence="16">
    <location>
        <begin position="598"/>
        <end position="629"/>
    </location>
</feature>
<dbReference type="Proteomes" id="UP000694562">
    <property type="component" value="Unplaced"/>
</dbReference>
<feature type="domain" description="Class II aldolase/adducin N-terminal" evidence="17">
    <location>
        <begin position="147"/>
        <end position="329"/>
    </location>
</feature>
<organism evidence="18 19">
    <name type="scientific">Falco tinnunculus</name>
    <name type="common">Common kestrel</name>
    <dbReference type="NCBI Taxonomy" id="100819"/>
    <lineage>
        <taxon>Eukaryota</taxon>
        <taxon>Metazoa</taxon>
        <taxon>Chordata</taxon>
        <taxon>Craniata</taxon>
        <taxon>Vertebrata</taxon>
        <taxon>Euteleostomi</taxon>
        <taxon>Archelosauria</taxon>
        <taxon>Archosauria</taxon>
        <taxon>Dinosauria</taxon>
        <taxon>Saurischia</taxon>
        <taxon>Theropoda</taxon>
        <taxon>Coelurosauria</taxon>
        <taxon>Aves</taxon>
        <taxon>Neognathae</taxon>
        <taxon>Neoaves</taxon>
        <taxon>Telluraves</taxon>
        <taxon>Australaves</taxon>
        <taxon>Falconiformes</taxon>
        <taxon>Falconidae</taxon>
        <taxon>Falco</taxon>
    </lineage>
</organism>
<dbReference type="PANTHER" id="PTHR10672">
    <property type="entry name" value="ADDUCIN"/>
    <property type="match status" value="1"/>
</dbReference>
<dbReference type="GO" id="GO:0005925">
    <property type="term" value="C:focal adhesion"/>
    <property type="evidence" value="ECO:0007669"/>
    <property type="project" value="TreeGrafter"/>
</dbReference>
<evidence type="ECO:0000256" key="2">
    <source>
        <dbReference type="ARBA" id="ARBA00004413"/>
    </source>
</evidence>
<name>A0A8C4V1Y9_FALTI</name>
<keyword evidence="8" id="KW-0007">Acetylation</keyword>
<keyword evidence="7" id="KW-0112">Calmodulin-binding</keyword>
<feature type="compositionally biased region" description="Low complexity" evidence="16">
    <location>
        <begin position="715"/>
        <end position="730"/>
    </location>
</feature>
<evidence type="ECO:0000256" key="8">
    <source>
        <dbReference type="ARBA" id="ARBA00022990"/>
    </source>
</evidence>
<dbReference type="NCBIfam" id="NF005451">
    <property type="entry name" value="PRK07044.1"/>
    <property type="match status" value="1"/>
</dbReference>
<dbReference type="SMART" id="SM01007">
    <property type="entry name" value="Aldolase_II"/>
    <property type="match status" value="1"/>
</dbReference>
<evidence type="ECO:0000256" key="10">
    <source>
        <dbReference type="ARBA" id="ARBA00023203"/>
    </source>
</evidence>
<feature type="compositionally biased region" description="Basic residues" evidence="16">
    <location>
        <begin position="742"/>
        <end position="764"/>
    </location>
</feature>
<feature type="region of interest" description="Disordered" evidence="16">
    <location>
        <begin position="435"/>
        <end position="480"/>
    </location>
</feature>
<evidence type="ECO:0000256" key="3">
    <source>
        <dbReference type="ARBA" id="ARBA00006274"/>
    </source>
</evidence>
<evidence type="ECO:0000256" key="13">
    <source>
        <dbReference type="ARBA" id="ARBA00065959"/>
    </source>
</evidence>
<dbReference type="GO" id="GO:0051016">
    <property type="term" value="P:barbed-end actin filament capping"/>
    <property type="evidence" value="ECO:0007669"/>
    <property type="project" value="TreeGrafter"/>
</dbReference>
<accession>A0A8C4V1Y9</accession>